<organism evidence="2 3">
    <name type="scientific">Paramarasmius palmivorus</name>
    <dbReference type="NCBI Taxonomy" id="297713"/>
    <lineage>
        <taxon>Eukaryota</taxon>
        <taxon>Fungi</taxon>
        <taxon>Dikarya</taxon>
        <taxon>Basidiomycota</taxon>
        <taxon>Agaricomycotina</taxon>
        <taxon>Agaricomycetes</taxon>
        <taxon>Agaricomycetidae</taxon>
        <taxon>Agaricales</taxon>
        <taxon>Marasmiineae</taxon>
        <taxon>Marasmiaceae</taxon>
        <taxon>Paramarasmius</taxon>
    </lineage>
</organism>
<dbReference type="AlphaFoldDB" id="A0AAW0E560"/>
<evidence type="ECO:0000256" key="1">
    <source>
        <dbReference type="SAM" id="Coils"/>
    </source>
</evidence>
<evidence type="ECO:0000313" key="2">
    <source>
        <dbReference type="EMBL" id="KAK7058486.1"/>
    </source>
</evidence>
<feature type="coiled-coil region" evidence="1">
    <location>
        <begin position="53"/>
        <end position="80"/>
    </location>
</feature>
<keyword evidence="3" id="KW-1185">Reference proteome</keyword>
<gene>
    <name evidence="2" type="ORF">VNI00_002120</name>
</gene>
<sequence length="572" mass="65326">MLLCPKCNTPFLDDTPKPHHPRVDMQALRSNVLPSPQVISQMNALARAEKVDLKGLDETIKRVQDTLKELQNRRNVLCQEIQRRRSWKAPIRRLPVDVLTEIFTNVCLGNGRTGFSLDIRTEERGIISDEGSEDSFEYRKITIAPTHRLYRVCFHWRSVAISSPSLWSSLRLDVVKMKEKHANLVDLYLRHSAQYPLKISLGMHHFIEAHYEEIEEIINDEYTGQMACNVVCSVVKELYRCREFHYYPDADGLIGVVPEPFRPQSLHLLTNYSDRVSKNPNGDRWFWDLVKAAPNLADVSVEVFRPDCFPENLNKLTIDNWSYQSLFEWLPHFPKLVSLNLHSTIHLDGVSPLTVPSPHPIYTHNLKITTTLLSQLEPLFSSVTFPSLSSLEIQADYQANDLGPLLTLIRGSGCSLRELSINVGPYPSSALISLLELQPNLVALNLQRPELPVLVDLFARVSDPQSSLLPCIQRFDIHYAKVSEERFTEIAISALDMVASRERRGEFVPDVSLDFNSHYTSGRYKGRSLPVDLEKRMKELNERGVQCQIVFLREVHIGNGVKFGHVERNSNS</sequence>
<proteinExistence type="predicted"/>
<comment type="caution">
    <text evidence="2">The sequence shown here is derived from an EMBL/GenBank/DDBJ whole genome shotgun (WGS) entry which is preliminary data.</text>
</comment>
<keyword evidence="1" id="KW-0175">Coiled coil</keyword>
<protein>
    <recommendedName>
        <fullName evidence="4">F-box domain-containing protein</fullName>
    </recommendedName>
</protein>
<name>A0AAW0E560_9AGAR</name>
<dbReference type="SUPFAM" id="SSF52047">
    <property type="entry name" value="RNI-like"/>
    <property type="match status" value="1"/>
</dbReference>
<evidence type="ECO:0000313" key="3">
    <source>
        <dbReference type="Proteomes" id="UP001383192"/>
    </source>
</evidence>
<dbReference type="Proteomes" id="UP001383192">
    <property type="component" value="Unassembled WGS sequence"/>
</dbReference>
<dbReference type="InterPro" id="IPR032675">
    <property type="entry name" value="LRR_dom_sf"/>
</dbReference>
<evidence type="ECO:0008006" key="4">
    <source>
        <dbReference type="Google" id="ProtNLM"/>
    </source>
</evidence>
<dbReference type="EMBL" id="JAYKXP010000005">
    <property type="protein sequence ID" value="KAK7058486.1"/>
    <property type="molecule type" value="Genomic_DNA"/>
</dbReference>
<reference evidence="2 3" key="1">
    <citation type="submission" date="2024-01" db="EMBL/GenBank/DDBJ databases">
        <title>A draft genome for a cacao thread blight-causing isolate of Paramarasmius palmivorus.</title>
        <authorList>
            <person name="Baruah I.K."/>
            <person name="Bukari Y."/>
            <person name="Amoako-Attah I."/>
            <person name="Meinhardt L.W."/>
            <person name="Bailey B.A."/>
            <person name="Cohen S.P."/>
        </authorList>
    </citation>
    <scope>NUCLEOTIDE SEQUENCE [LARGE SCALE GENOMIC DNA]</scope>
    <source>
        <strain evidence="2 3">GH-12</strain>
    </source>
</reference>
<dbReference type="Gene3D" id="3.80.10.10">
    <property type="entry name" value="Ribonuclease Inhibitor"/>
    <property type="match status" value="1"/>
</dbReference>
<accession>A0AAW0E560</accession>